<evidence type="ECO:0000256" key="7">
    <source>
        <dbReference type="ARBA" id="ARBA00022840"/>
    </source>
</evidence>
<sequence>ERAKSTFRAKLLQASRSPFTLKRTEQKKKHSLMADVSIDKDRDDRWRDMHRFTDRKSAFAHPAFQPGVQNLEAVHNCRVLVAGAGGLGCELLKNLALSGFQKLHVIDMDTIELSNLNRQFLFRESDIGKSKAVIAADFVRRRVPGCEVVAHNCKIQDKDDNFYRSFDIVMCGLDSIVARRWLNAKLVSLVDFDKDGNPTGIIPLIDGGTEGFKGNSRVILPTMTACIECTVDLYPPQVNYPLCTIANMPRLPEHCIEYVKLIQWRSDRPFNGEALDTDKPDHVQWVYKAALKRAQKFGIEGVDLRLTLGVLKRVIPAVASTNAVIAASCALEAVKLASNIACPLSNYLNFADIEGVFMGVVDMEKKPDCIVCGQQAHYIDVRSQQTLGYFIEELIKKFHLHNPSLQTAKDKLYMKSELIPELNKISAANLSKTFKELGLFDGDEVLVADETRTQPISLRIRLHDD</sequence>
<name>A0A914ZFJ4_PARUN</name>
<dbReference type="CDD" id="cd01488">
    <property type="entry name" value="Uba3_RUB"/>
    <property type="match status" value="1"/>
</dbReference>
<evidence type="ECO:0000256" key="5">
    <source>
        <dbReference type="ARBA" id="ARBA00022741"/>
    </source>
</evidence>
<reference evidence="14" key="1">
    <citation type="submission" date="2022-11" db="UniProtKB">
        <authorList>
            <consortium name="WormBaseParasite"/>
        </authorList>
    </citation>
    <scope>IDENTIFICATION</scope>
</reference>
<dbReference type="SUPFAM" id="SSF69572">
    <property type="entry name" value="Activating enzymes of the ubiquitin-like proteins"/>
    <property type="match status" value="1"/>
</dbReference>
<organism evidence="13 14">
    <name type="scientific">Parascaris univalens</name>
    <name type="common">Nematode worm</name>
    <dbReference type="NCBI Taxonomy" id="6257"/>
    <lineage>
        <taxon>Eukaryota</taxon>
        <taxon>Metazoa</taxon>
        <taxon>Ecdysozoa</taxon>
        <taxon>Nematoda</taxon>
        <taxon>Chromadorea</taxon>
        <taxon>Rhabditida</taxon>
        <taxon>Spirurina</taxon>
        <taxon>Ascaridomorpha</taxon>
        <taxon>Ascaridoidea</taxon>
        <taxon>Ascarididae</taxon>
        <taxon>Parascaris</taxon>
    </lineage>
</organism>
<dbReference type="InterPro" id="IPR035985">
    <property type="entry name" value="Ubiquitin-activating_enz"/>
</dbReference>
<protein>
    <recommendedName>
        <fullName evidence="3 11">NEDD8-activating enzyme E1 catalytic subunit</fullName>
        <ecNumber evidence="8 11">6.2.1.64</ecNumber>
    </recommendedName>
</protein>
<dbReference type="GO" id="GO:0005737">
    <property type="term" value="C:cytoplasm"/>
    <property type="evidence" value="ECO:0007669"/>
    <property type="project" value="TreeGrafter"/>
</dbReference>
<keyword evidence="4 11" id="KW-0436">Ligase</keyword>
<dbReference type="PANTHER" id="PTHR10953">
    <property type="entry name" value="UBIQUITIN-ACTIVATING ENZYME E1"/>
    <property type="match status" value="1"/>
</dbReference>
<comment type="catalytic activity">
    <reaction evidence="9 11">
        <text>ATP + [NEDD8 protein] + [E1 NEDD8-activating enzyme]-L-cysteine = AMP + diphosphate + [E1 NEDD8-activating enzyme]-S-[NEDD8 protein]-yl-L-cysteine.</text>
        <dbReference type="EC" id="6.2.1.64"/>
    </reaction>
</comment>
<evidence type="ECO:0000259" key="12">
    <source>
        <dbReference type="SMART" id="SM01181"/>
    </source>
</evidence>
<evidence type="ECO:0000256" key="10">
    <source>
        <dbReference type="PROSITE-ProRule" id="PRU10132"/>
    </source>
</evidence>
<dbReference type="Gene3D" id="3.10.290.20">
    <property type="entry name" value="Ubiquitin-like 2 activating enzyme e1b. Chain: B, domain 3"/>
    <property type="match status" value="1"/>
</dbReference>
<dbReference type="PROSITE" id="PS00865">
    <property type="entry name" value="UBIQUITIN_ACTIVAT_2"/>
    <property type="match status" value="1"/>
</dbReference>
<comment type="pathway">
    <text evidence="1 11">Protein modification; protein neddylation.</text>
</comment>
<dbReference type="GO" id="GO:0019781">
    <property type="term" value="F:NEDD8 activating enzyme activity"/>
    <property type="evidence" value="ECO:0007669"/>
    <property type="project" value="UniProtKB-UniRule"/>
</dbReference>
<evidence type="ECO:0000256" key="3">
    <source>
        <dbReference type="ARBA" id="ARBA00015203"/>
    </source>
</evidence>
<dbReference type="Pfam" id="PF00899">
    <property type="entry name" value="ThiF"/>
    <property type="match status" value="1"/>
</dbReference>
<accession>A0A914ZFJ4</accession>
<dbReference type="AlphaFoldDB" id="A0A914ZFJ4"/>
<dbReference type="SMART" id="SM01181">
    <property type="entry name" value="E2_bind"/>
    <property type="match status" value="1"/>
</dbReference>
<dbReference type="InterPro" id="IPR000594">
    <property type="entry name" value="ThiF_NAD_FAD-bd"/>
</dbReference>
<keyword evidence="6 11" id="KW-0833">Ubl conjugation pathway</keyword>
<evidence type="ECO:0000256" key="6">
    <source>
        <dbReference type="ARBA" id="ARBA00022786"/>
    </source>
</evidence>
<proteinExistence type="inferred from homology"/>
<evidence type="ECO:0000256" key="4">
    <source>
        <dbReference type="ARBA" id="ARBA00022598"/>
    </source>
</evidence>
<evidence type="ECO:0000256" key="1">
    <source>
        <dbReference type="ARBA" id="ARBA00005032"/>
    </source>
</evidence>
<dbReference type="Gene3D" id="1.10.10.520">
    <property type="entry name" value="Ubiquitin activating enzymes (Uba3). Chain: B, domain 2"/>
    <property type="match status" value="1"/>
</dbReference>
<evidence type="ECO:0000256" key="9">
    <source>
        <dbReference type="ARBA" id="ARBA00024626"/>
    </source>
</evidence>
<keyword evidence="13" id="KW-1185">Reference proteome</keyword>
<dbReference type="Pfam" id="PF08825">
    <property type="entry name" value="E2_bind"/>
    <property type="match status" value="1"/>
</dbReference>
<dbReference type="InterPro" id="IPR023318">
    <property type="entry name" value="Ub_act_enz_dom_a_sf"/>
</dbReference>
<dbReference type="InterPro" id="IPR014929">
    <property type="entry name" value="E2-binding"/>
</dbReference>
<dbReference type="PANTHER" id="PTHR10953:SF6">
    <property type="entry name" value="NEDD8-ACTIVATING ENZYME E1 CATALYTIC SUBUNIT"/>
    <property type="match status" value="1"/>
</dbReference>
<comment type="function">
    <text evidence="11">Catalytic subunit of the dimeric E1 enzyme, which activates NEDD8.</text>
</comment>
<dbReference type="InterPro" id="IPR030468">
    <property type="entry name" value="Uba3_N"/>
</dbReference>
<dbReference type="GO" id="GO:0045116">
    <property type="term" value="P:protein neddylation"/>
    <property type="evidence" value="ECO:0007669"/>
    <property type="project" value="UniProtKB-UniRule"/>
</dbReference>
<dbReference type="FunFam" id="1.10.10.520:FF:000001">
    <property type="entry name" value="NEDD8-activating enzyme E1 catalytic subunit"/>
    <property type="match status" value="1"/>
</dbReference>
<keyword evidence="7 11" id="KW-0067">ATP-binding</keyword>
<dbReference type="InterPro" id="IPR045886">
    <property type="entry name" value="ThiF/MoeB/HesA"/>
</dbReference>
<dbReference type="Proteomes" id="UP000887569">
    <property type="component" value="Unplaced"/>
</dbReference>
<dbReference type="GO" id="GO:0005524">
    <property type="term" value="F:ATP binding"/>
    <property type="evidence" value="ECO:0007669"/>
    <property type="project" value="UniProtKB-UniRule"/>
</dbReference>
<keyword evidence="5 11" id="KW-0547">Nucleotide-binding</keyword>
<dbReference type="WBParaSite" id="PgB02X_g205_t04">
    <property type="protein sequence ID" value="PgB02X_g205_t04"/>
    <property type="gene ID" value="PgB02X_g205"/>
</dbReference>
<dbReference type="InterPro" id="IPR033127">
    <property type="entry name" value="UBQ-activ_enz_E1_Cys_AS"/>
</dbReference>
<dbReference type="Gene3D" id="3.40.50.720">
    <property type="entry name" value="NAD(P)-binding Rossmann-like Domain"/>
    <property type="match status" value="1"/>
</dbReference>
<evidence type="ECO:0000256" key="8">
    <source>
        <dbReference type="ARBA" id="ARBA00023624"/>
    </source>
</evidence>
<evidence type="ECO:0000256" key="11">
    <source>
        <dbReference type="RuleBase" id="RU368009"/>
    </source>
</evidence>
<dbReference type="GO" id="GO:0005634">
    <property type="term" value="C:nucleus"/>
    <property type="evidence" value="ECO:0007669"/>
    <property type="project" value="TreeGrafter"/>
</dbReference>
<evidence type="ECO:0000256" key="2">
    <source>
        <dbReference type="ARBA" id="ARBA00006310"/>
    </source>
</evidence>
<feature type="domain" description="E2 binding" evidence="12">
    <location>
        <begin position="379"/>
        <end position="463"/>
    </location>
</feature>
<dbReference type="EC" id="6.2.1.64" evidence="8 11"/>
<comment type="similarity">
    <text evidence="2 11">Belongs to the ubiquitin-activating E1 family. UBA3 subfamily.</text>
</comment>
<feature type="active site" description="Glycyl thioester intermediate" evidence="10">
    <location>
        <position position="243"/>
    </location>
</feature>
<evidence type="ECO:0000313" key="13">
    <source>
        <dbReference type="Proteomes" id="UP000887569"/>
    </source>
</evidence>
<evidence type="ECO:0000313" key="14">
    <source>
        <dbReference type="WBParaSite" id="PgB02X_g205_t04"/>
    </source>
</evidence>